<evidence type="ECO:0000256" key="1">
    <source>
        <dbReference type="SAM" id="MobiDB-lite"/>
    </source>
</evidence>
<dbReference type="EMBL" id="JANPWB010000009">
    <property type="protein sequence ID" value="KAJ1156557.1"/>
    <property type="molecule type" value="Genomic_DNA"/>
</dbReference>
<feature type="region of interest" description="Disordered" evidence="1">
    <location>
        <begin position="37"/>
        <end position="66"/>
    </location>
</feature>
<organism evidence="2 3">
    <name type="scientific">Pleurodeles waltl</name>
    <name type="common">Iberian ribbed newt</name>
    <dbReference type="NCBI Taxonomy" id="8319"/>
    <lineage>
        <taxon>Eukaryota</taxon>
        <taxon>Metazoa</taxon>
        <taxon>Chordata</taxon>
        <taxon>Craniata</taxon>
        <taxon>Vertebrata</taxon>
        <taxon>Euteleostomi</taxon>
        <taxon>Amphibia</taxon>
        <taxon>Batrachia</taxon>
        <taxon>Caudata</taxon>
        <taxon>Salamandroidea</taxon>
        <taxon>Salamandridae</taxon>
        <taxon>Pleurodelinae</taxon>
        <taxon>Pleurodeles</taxon>
    </lineage>
</organism>
<accession>A0AAV7RY08</accession>
<sequence>MRLHRRRSLWVQKIPEQRVQDTECARPCDSAQEEVLLSGHGRGEGVSVKQESRKEQRRRNEVKGNKYTVQNAKCELKTRQLKEEQKDETEIKVTVKREAVDLGMERAHVKH</sequence>
<comment type="caution">
    <text evidence="2">The sequence shown here is derived from an EMBL/GenBank/DDBJ whole genome shotgun (WGS) entry which is preliminary data.</text>
</comment>
<gene>
    <name evidence="2" type="ORF">NDU88_009275</name>
</gene>
<evidence type="ECO:0000313" key="3">
    <source>
        <dbReference type="Proteomes" id="UP001066276"/>
    </source>
</evidence>
<dbReference type="AlphaFoldDB" id="A0AAV7RY08"/>
<dbReference type="Proteomes" id="UP001066276">
    <property type="component" value="Chromosome 5"/>
</dbReference>
<proteinExistence type="predicted"/>
<feature type="compositionally biased region" description="Basic and acidic residues" evidence="1">
    <location>
        <begin position="50"/>
        <end position="64"/>
    </location>
</feature>
<name>A0AAV7RY08_PLEWA</name>
<evidence type="ECO:0000313" key="2">
    <source>
        <dbReference type="EMBL" id="KAJ1156557.1"/>
    </source>
</evidence>
<keyword evidence="3" id="KW-1185">Reference proteome</keyword>
<reference evidence="2" key="1">
    <citation type="journal article" date="2022" name="bioRxiv">
        <title>Sequencing and chromosome-scale assembly of the giantPleurodeles waltlgenome.</title>
        <authorList>
            <person name="Brown T."/>
            <person name="Elewa A."/>
            <person name="Iarovenko S."/>
            <person name="Subramanian E."/>
            <person name="Araus A.J."/>
            <person name="Petzold A."/>
            <person name="Susuki M."/>
            <person name="Suzuki K.-i.T."/>
            <person name="Hayashi T."/>
            <person name="Toyoda A."/>
            <person name="Oliveira C."/>
            <person name="Osipova E."/>
            <person name="Leigh N.D."/>
            <person name="Simon A."/>
            <person name="Yun M.H."/>
        </authorList>
    </citation>
    <scope>NUCLEOTIDE SEQUENCE</scope>
    <source>
        <strain evidence="2">20211129_DDA</strain>
        <tissue evidence="2">Liver</tissue>
    </source>
</reference>
<protein>
    <submittedName>
        <fullName evidence="2">Uncharacterized protein</fullName>
    </submittedName>
</protein>